<dbReference type="RefSeq" id="WP_249862902.1">
    <property type="nucleotide sequence ID" value="NZ_CP027059.1"/>
</dbReference>
<reference evidence="1" key="1">
    <citation type="submission" date="2018-02" db="EMBL/GenBank/DDBJ databases">
        <authorList>
            <person name="Kim S.-K."/>
            <person name="Jung H.-I."/>
            <person name="Lee S.-W."/>
        </authorList>
    </citation>
    <scope>NUCLEOTIDE SEQUENCE</scope>
    <source>
        <strain evidence="1">SK3146</strain>
    </source>
</reference>
<name>A0ABY4S287_9BACL</name>
<evidence type="ECO:0008006" key="3">
    <source>
        <dbReference type="Google" id="ProtNLM"/>
    </source>
</evidence>
<gene>
    <name evidence="1" type="ORF">SK3146_06743</name>
</gene>
<sequence>MSLNIIHTMPLLIRSDDALGYDVAMLRRAAESLRASDDHTLVVYNQGGLSNAQLSGLFGAFGLAPVILGDGANVGIAQARQSCFRYVWDRFKEVPYISEIHVDMAFPRNWHVPLIAYLESSDDPLVCPGILTSGGELQPLGLYGTVPQQTDELIAYLESLSRNEIREGFVHPVVHKSAALREVGGYDTRFMKGKQGYEDDSLLVGYSFYMGTRNRWKPKCCLHSWVYHATMAQRMSLPDRHADFTLNETGLFQKYGAYGLEQLSALYPNSKVFEQLLQKFVPQGNGRE</sequence>
<dbReference type="SUPFAM" id="SSF53448">
    <property type="entry name" value="Nucleotide-diphospho-sugar transferases"/>
    <property type="match status" value="1"/>
</dbReference>
<protein>
    <recommendedName>
        <fullName evidence="3">Glycosyltransferase</fullName>
    </recommendedName>
</protein>
<proteinExistence type="predicted"/>
<dbReference type="InterPro" id="IPR029044">
    <property type="entry name" value="Nucleotide-diphossugar_trans"/>
</dbReference>
<organism evidence="1 2">
    <name type="scientific">Paenibacillus konkukensis</name>
    <dbReference type="NCBI Taxonomy" id="2020716"/>
    <lineage>
        <taxon>Bacteria</taxon>
        <taxon>Bacillati</taxon>
        <taxon>Bacillota</taxon>
        <taxon>Bacilli</taxon>
        <taxon>Bacillales</taxon>
        <taxon>Paenibacillaceae</taxon>
        <taxon>Paenibacillus</taxon>
    </lineage>
</organism>
<evidence type="ECO:0000313" key="1">
    <source>
        <dbReference type="EMBL" id="UQZ87442.1"/>
    </source>
</evidence>
<accession>A0ABY4S287</accession>
<evidence type="ECO:0000313" key="2">
    <source>
        <dbReference type="Proteomes" id="UP001057134"/>
    </source>
</evidence>
<dbReference type="Proteomes" id="UP001057134">
    <property type="component" value="Chromosome"/>
</dbReference>
<reference evidence="1" key="2">
    <citation type="journal article" date="2021" name="J Anim Sci Technol">
        <title>Complete genome sequence of Paenibacillus konkukensis sp. nov. SK3146 as a potential probiotic strain.</title>
        <authorList>
            <person name="Jung H.I."/>
            <person name="Park S."/>
            <person name="Niu K.M."/>
            <person name="Lee S.W."/>
            <person name="Kothari D."/>
            <person name="Yi K.J."/>
            <person name="Kim S.K."/>
        </authorList>
    </citation>
    <scope>NUCLEOTIDE SEQUENCE</scope>
    <source>
        <strain evidence="1">SK3146</strain>
    </source>
</reference>
<keyword evidence="2" id="KW-1185">Reference proteome</keyword>
<dbReference type="EMBL" id="CP027059">
    <property type="protein sequence ID" value="UQZ87442.1"/>
    <property type="molecule type" value="Genomic_DNA"/>
</dbReference>